<dbReference type="Gene3D" id="3.20.20.70">
    <property type="entry name" value="Aldolase class I"/>
    <property type="match status" value="1"/>
</dbReference>
<feature type="compositionally biased region" description="Basic and acidic residues" evidence="6">
    <location>
        <begin position="1"/>
        <end position="21"/>
    </location>
</feature>
<evidence type="ECO:0000313" key="7">
    <source>
        <dbReference type="EMBL" id="GIM44833.1"/>
    </source>
</evidence>
<proteinExistence type="inferred from homology"/>
<dbReference type="SUPFAM" id="SSF51569">
    <property type="entry name" value="Aldolase"/>
    <property type="match status" value="1"/>
</dbReference>
<evidence type="ECO:0000256" key="5">
    <source>
        <dbReference type="ARBA" id="ARBA00023277"/>
    </source>
</evidence>
<dbReference type="Proteomes" id="UP001057291">
    <property type="component" value="Unassembled WGS sequence"/>
</dbReference>
<dbReference type="Pfam" id="PF01081">
    <property type="entry name" value="Aldolase"/>
    <property type="match status" value="1"/>
</dbReference>
<dbReference type="GO" id="GO:0016829">
    <property type="term" value="F:lyase activity"/>
    <property type="evidence" value="ECO:0007669"/>
    <property type="project" value="UniProtKB-KW"/>
</dbReference>
<keyword evidence="4" id="KW-0456">Lyase</keyword>
<evidence type="ECO:0000313" key="8">
    <source>
        <dbReference type="Proteomes" id="UP001057291"/>
    </source>
</evidence>
<comment type="pathway">
    <text evidence="1">Carbohydrate acid metabolism.</text>
</comment>
<dbReference type="PROSITE" id="PS00160">
    <property type="entry name" value="ALDOLASE_KDPG_KHG_2"/>
    <property type="match status" value="1"/>
</dbReference>
<name>A0AAV4LAZ9_9BACL</name>
<evidence type="ECO:0000256" key="1">
    <source>
        <dbReference type="ARBA" id="ARBA00004761"/>
    </source>
</evidence>
<dbReference type="InterPro" id="IPR000887">
    <property type="entry name" value="Aldlse_KDPG_KHG"/>
</dbReference>
<organism evidence="7 8">
    <name type="scientific">Collibacillus ludicampi</name>
    <dbReference type="NCBI Taxonomy" id="2771369"/>
    <lineage>
        <taxon>Bacteria</taxon>
        <taxon>Bacillati</taxon>
        <taxon>Bacillota</taxon>
        <taxon>Bacilli</taxon>
        <taxon>Bacillales</taxon>
        <taxon>Alicyclobacillaceae</taxon>
        <taxon>Collibacillus</taxon>
    </lineage>
</organism>
<dbReference type="CDD" id="cd00452">
    <property type="entry name" value="KDPG_aldolase"/>
    <property type="match status" value="1"/>
</dbReference>
<keyword evidence="8" id="KW-1185">Reference proteome</keyword>
<dbReference type="InterPro" id="IPR031338">
    <property type="entry name" value="KDPG/KHG_AS_2"/>
</dbReference>
<protein>
    <submittedName>
        <fullName evidence="7">Ketohydroxyglutarate aldolase</fullName>
    </submittedName>
</protein>
<sequence length="219" mass="23326">MMCDQKDNRNHNPENHEETESFRSTLADHPLVAVLRAETAEDAIEKADALIEAGITCIEVTFTVPNAGDVIQYLVKRKGCHVGAGTVVTAQQVQEAITAGARFLVSPGYSFDVDMAAKDANVPYIPGVLTPTDIMAALAQGHRLMKLFPANVLGPGYLRGLREPFPQVSFMPTGGISIADMNDWFAAGAVAVGMGGALTKGTADQVKCKAQEALAQLQR</sequence>
<reference evidence="7" key="1">
    <citation type="journal article" date="2023" name="Int. J. Syst. Evol. Microbiol.">
        <title>Collibacillus ludicampi gen. nov., sp. nov., a new soil bacterium of the family Alicyclobacillaceae.</title>
        <authorList>
            <person name="Jojima T."/>
            <person name="Ioku Y."/>
            <person name="Fukuta Y."/>
            <person name="Shirasaka N."/>
            <person name="Matsumura Y."/>
            <person name="Mori M."/>
        </authorList>
    </citation>
    <scope>NUCLEOTIDE SEQUENCE</scope>
    <source>
        <strain evidence="7">TP075</strain>
    </source>
</reference>
<dbReference type="EMBL" id="BOQE01000001">
    <property type="protein sequence ID" value="GIM44833.1"/>
    <property type="molecule type" value="Genomic_DNA"/>
</dbReference>
<dbReference type="PANTHER" id="PTHR30246">
    <property type="entry name" value="2-KETO-3-DEOXY-6-PHOSPHOGLUCONATE ALDOLASE"/>
    <property type="match status" value="1"/>
</dbReference>
<dbReference type="NCBIfam" id="TIGR01182">
    <property type="entry name" value="eda"/>
    <property type="match status" value="1"/>
</dbReference>
<dbReference type="AlphaFoldDB" id="A0AAV4LAZ9"/>
<gene>
    <name evidence="7" type="ORF">DNHGIG_03820</name>
</gene>
<evidence type="ECO:0000256" key="3">
    <source>
        <dbReference type="ARBA" id="ARBA00011233"/>
    </source>
</evidence>
<dbReference type="PANTHER" id="PTHR30246:SF1">
    <property type="entry name" value="2-DEHYDRO-3-DEOXY-6-PHOSPHOGALACTONATE ALDOLASE-RELATED"/>
    <property type="match status" value="1"/>
</dbReference>
<feature type="region of interest" description="Disordered" evidence="6">
    <location>
        <begin position="1"/>
        <end position="23"/>
    </location>
</feature>
<evidence type="ECO:0000256" key="4">
    <source>
        <dbReference type="ARBA" id="ARBA00023239"/>
    </source>
</evidence>
<keyword evidence="5" id="KW-0119">Carbohydrate metabolism</keyword>
<comment type="similarity">
    <text evidence="2">Belongs to the KHG/KDPG aldolase family.</text>
</comment>
<comment type="caution">
    <text evidence="7">The sequence shown here is derived from an EMBL/GenBank/DDBJ whole genome shotgun (WGS) entry which is preliminary data.</text>
</comment>
<comment type="subunit">
    <text evidence="3">Homotrimer.</text>
</comment>
<dbReference type="InterPro" id="IPR013785">
    <property type="entry name" value="Aldolase_TIM"/>
</dbReference>
<evidence type="ECO:0000256" key="2">
    <source>
        <dbReference type="ARBA" id="ARBA00006906"/>
    </source>
</evidence>
<evidence type="ECO:0000256" key="6">
    <source>
        <dbReference type="SAM" id="MobiDB-lite"/>
    </source>
</evidence>
<accession>A0AAV4LAZ9</accession>